<dbReference type="EMBL" id="CM009295">
    <property type="protein sequence ID" value="KAI9393429.1"/>
    <property type="molecule type" value="Genomic_DNA"/>
</dbReference>
<organism evidence="1 2">
    <name type="scientific">Populus trichocarpa</name>
    <name type="common">Western balsam poplar</name>
    <name type="synonym">Populus balsamifera subsp. trichocarpa</name>
    <dbReference type="NCBI Taxonomy" id="3694"/>
    <lineage>
        <taxon>Eukaryota</taxon>
        <taxon>Viridiplantae</taxon>
        <taxon>Streptophyta</taxon>
        <taxon>Embryophyta</taxon>
        <taxon>Tracheophyta</taxon>
        <taxon>Spermatophyta</taxon>
        <taxon>Magnoliopsida</taxon>
        <taxon>eudicotyledons</taxon>
        <taxon>Gunneridae</taxon>
        <taxon>Pentapetalae</taxon>
        <taxon>rosids</taxon>
        <taxon>fabids</taxon>
        <taxon>Malpighiales</taxon>
        <taxon>Salicaceae</taxon>
        <taxon>Saliceae</taxon>
        <taxon>Populus</taxon>
    </lineage>
</organism>
<keyword evidence="2" id="KW-1185">Reference proteome</keyword>
<dbReference type="Proteomes" id="UP000006729">
    <property type="component" value="Chromosome 6"/>
</dbReference>
<gene>
    <name evidence="1" type="ORF">POPTR_006G234300v4</name>
</gene>
<reference evidence="1 2" key="1">
    <citation type="journal article" date="2006" name="Science">
        <title>The genome of black cottonwood, Populus trichocarpa (Torr. &amp; Gray).</title>
        <authorList>
            <person name="Tuskan G.A."/>
            <person name="Difazio S."/>
            <person name="Jansson S."/>
            <person name="Bohlmann J."/>
            <person name="Grigoriev I."/>
            <person name="Hellsten U."/>
            <person name="Putnam N."/>
            <person name="Ralph S."/>
            <person name="Rombauts S."/>
            <person name="Salamov A."/>
            <person name="Schein J."/>
            <person name="Sterck L."/>
            <person name="Aerts A."/>
            <person name="Bhalerao R.R."/>
            <person name="Bhalerao R.P."/>
            <person name="Blaudez D."/>
            <person name="Boerjan W."/>
            <person name="Brun A."/>
            <person name="Brunner A."/>
            <person name="Busov V."/>
            <person name="Campbell M."/>
            <person name="Carlson J."/>
            <person name="Chalot M."/>
            <person name="Chapman J."/>
            <person name="Chen G.L."/>
            <person name="Cooper D."/>
            <person name="Coutinho P.M."/>
            <person name="Couturier J."/>
            <person name="Covert S."/>
            <person name="Cronk Q."/>
            <person name="Cunningham R."/>
            <person name="Davis J."/>
            <person name="Degroeve S."/>
            <person name="Dejardin A."/>
            <person name="Depamphilis C."/>
            <person name="Detter J."/>
            <person name="Dirks B."/>
            <person name="Dubchak I."/>
            <person name="Duplessis S."/>
            <person name="Ehlting J."/>
            <person name="Ellis B."/>
            <person name="Gendler K."/>
            <person name="Goodstein D."/>
            <person name="Gribskov M."/>
            <person name="Grimwood J."/>
            <person name="Groover A."/>
            <person name="Gunter L."/>
            <person name="Hamberger B."/>
            <person name="Heinze B."/>
            <person name="Helariutta Y."/>
            <person name="Henrissat B."/>
            <person name="Holligan D."/>
            <person name="Holt R."/>
            <person name="Huang W."/>
            <person name="Islam-Faridi N."/>
            <person name="Jones S."/>
            <person name="Jones-Rhoades M."/>
            <person name="Jorgensen R."/>
            <person name="Joshi C."/>
            <person name="Kangasjarvi J."/>
            <person name="Karlsson J."/>
            <person name="Kelleher C."/>
            <person name="Kirkpatrick R."/>
            <person name="Kirst M."/>
            <person name="Kohler A."/>
            <person name="Kalluri U."/>
            <person name="Larimer F."/>
            <person name="Leebens-Mack J."/>
            <person name="Leple J.C."/>
            <person name="Locascio P."/>
            <person name="Lou Y."/>
            <person name="Lucas S."/>
            <person name="Martin F."/>
            <person name="Montanini B."/>
            <person name="Napoli C."/>
            <person name="Nelson D.R."/>
            <person name="Nelson C."/>
            <person name="Nieminen K."/>
            <person name="Nilsson O."/>
            <person name="Pereda V."/>
            <person name="Peter G."/>
            <person name="Philippe R."/>
            <person name="Pilate G."/>
            <person name="Poliakov A."/>
            <person name="Razumovskaya J."/>
            <person name="Richardson P."/>
            <person name="Rinaldi C."/>
            <person name="Ritland K."/>
            <person name="Rouze P."/>
            <person name="Ryaboy D."/>
            <person name="Schmutz J."/>
            <person name="Schrader J."/>
            <person name="Segerman B."/>
            <person name="Shin H."/>
            <person name="Siddiqui A."/>
            <person name="Sterky F."/>
            <person name="Terry A."/>
            <person name="Tsai C.J."/>
            <person name="Uberbacher E."/>
            <person name="Unneberg P."/>
            <person name="Vahala J."/>
            <person name="Wall K."/>
            <person name="Wessler S."/>
            <person name="Yang G."/>
            <person name="Yin T."/>
            <person name="Douglas C."/>
            <person name="Marra M."/>
            <person name="Sandberg G."/>
            <person name="Van de Peer Y."/>
            <person name="Rokhsar D."/>
        </authorList>
    </citation>
    <scope>NUCLEOTIDE SEQUENCE [LARGE SCALE GENOMIC DNA]</scope>
    <source>
        <strain evidence="2">cv. Nisqually</strain>
    </source>
</reference>
<evidence type="ECO:0000313" key="2">
    <source>
        <dbReference type="Proteomes" id="UP000006729"/>
    </source>
</evidence>
<comment type="caution">
    <text evidence="1">The sequence shown here is derived from an EMBL/GenBank/DDBJ whole genome shotgun (WGS) entry which is preliminary data.</text>
</comment>
<sequence length="46" mass="5093">MERVESGRDLRAKIYAKLSKENSVDRDRGDSGVSGPDVGWVSELVK</sequence>
<proteinExistence type="predicted"/>
<protein>
    <submittedName>
        <fullName evidence="1">Uncharacterized protein</fullName>
    </submittedName>
</protein>
<name>A0ACC0SW15_POPTR</name>
<accession>A0ACC0SW15</accession>
<evidence type="ECO:0000313" key="1">
    <source>
        <dbReference type="EMBL" id="KAI9393429.1"/>
    </source>
</evidence>